<dbReference type="SMART" id="SM00465">
    <property type="entry name" value="GIYc"/>
    <property type="match status" value="1"/>
</dbReference>
<evidence type="ECO:0000313" key="3">
    <source>
        <dbReference type="EMBL" id="GGA34578.1"/>
    </source>
</evidence>
<dbReference type="PANTHER" id="PTHR34477:SF5">
    <property type="entry name" value="BSL5627 PROTEIN"/>
    <property type="match status" value="1"/>
</dbReference>
<dbReference type="Proteomes" id="UP000618591">
    <property type="component" value="Unassembled WGS sequence"/>
</dbReference>
<dbReference type="SUPFAM" id="SSF82771">
    <property type="entry name" value="GIY-YIG endonuclease"/>
    <property type="match status" value="1"/>
</dbReference>
<dbReference type="Gene3D" id="3.40.1440.10">
    <property type="entry name" value="GIY-YIG endonuclease"/>
    <property type="match status" value="1"/>
</dbReference>
<comment type="caution">
    <text evidence="3">The sequence shown here is derived from an EMBL/GenBank/DDBJ whole genome shotgun (WGS) entry which is preliminary data.</text>
</comment>
<keyword evidence="4" id="KW-1185">Reference proteome</keyword>
<dbReference type="CDD" id="cd10448">
    <property type="entry name" value="GIY-YIG_unchar_3"/>
    <property type="match status" value="1"/>
</dbReference>
<reference evidence="4" key="1">
    <citation type="journal article" date="2019" name="Int. J. Syst. Evol. Microbiol.">
        <title>The Global Catalogue of Microorganisms (GCM) 10K type strain sequencing project: providing services to taxonomists for standard genome sequencing and annotation.</title>
        <authorList>
            <consortium name="The Broad Institute Genomics Platform"/>
            <consortium name="The Broad Institute Genome Sequencing Center for Infectious Disease"/>
            <person name="Wu L."/>
            <person name="Ma J."/>
        </authorList>
    </citation>
    <scope>NUCLEOTIDE SEQUENCE [LARGE SCALE GENOMIC DNA]</scope>
    <source>
        <strain evidence="4">CGMCC 1.10106</strain>
    </source>
</reference>
<dbReference type="EMBL" id="BMDW01000001">
    <property type="protein sequence ID" value="GGA34578.1"/>
    <property type="molecule type" value="Genomic_DNA"/>
</dbReference>
<evidence type="ECO:0000259" key="2">
    <source>
        <dbReference type="PROSITE" id="PS50164"/>
    </source>
</evidence>
<dbReference type="RefSeq" id="WP_188444824.1">
    <property type="nucleotide sequence ID" value="NZ_BMDW01000001.1"/>
</dbReference>
<dbReference type="InterPro" id="IPR035901">
    <property type="entry name" value="GIY-YIG_endonuc_sf"/>
</dbReference>
<dbReference type="InterPro" id="IPR000305">
    <property type="entry name" value="GIY-YIG_endonuc"/>
</dbReference>
<protein>
    <submittedName>
        <fullName evidence="3">Nuclease</fullName>
    </submittedName>
</protein>
<accession>A0ABQ1G162</accession>
<dbReference type="InterPro" id="IPR050190">
    <property type="entry name" value="UPF0213_domain"/>
</dbReference>
<organism evidence="3 4">
    <name type="scientific">Sphingomonas psychrolutea</name>
    <dbReference type="NCBI Taxonomy" id="1259676"/>
    <lineage>
        <taxon>Bacteria</taxon>
        <taxon>Pseudomonadati</taxon>
        <taxon>Pseudomonadota</taxon>
        <taxon>Alphaproteobacteria</taxon>
        <taxon>Sphingomonadales</taxon>
        <taxon>Sphingomonadaceae</taxon>
        <taxon>Sphingomonas</taxon>
    </lineage>
</organism>
<dbReference type="PROSITE" id="PS50164">
    <property type="entry name" value="GIY_YIG"/>
    <property type="match status" value="1"/>
</dbReference>
<evidence type="ECO:0000256" key="1">
    <source>
        <dbReference type="ARBA" id="ARBA00007435"/>
    </source>
</evidence>
<sequence>MARGGWTYIMASKARGILYIGVTAHLAARVDQHRRDVGSAYCRRYGIHTLVLAEWHDDIETAIAREKALKAWKRAWKIRLIEESNPGWEDLYHRLA</sequence>
<comment type="similarity">
    <text evidence="1">Belongs to the UPF0213 family.</text>
</comment>
<name>A0ABQ1G162_9SPHN</name>
<dbReference type="Pfam" id="PF01541">
    <property type="entry name" value="GIY-YIG"/>
    <property type="match status" value="1"/>
</dbReference>
<gene>
    <name evidence="3" type="ORF">GCM10011395_01120</name>
</gene>
<evidence type="ECO:0000313" key="4">
    <source>
        <dbReference type="Proteomes" id="UP000618591"/>
    </source>
</evidence>
<dbReference type="PANTHER" id="PTHR34477">
    <property type="entry name" value="UPF0213 PROTEIN YHBQ"/>
    <property type="match status" value="1"/>
</dbReference>
<proteinExistence type="inferred from homology"/>
<feature type="domain" description="GIY-YIG" evidence="2">
    <location>
        <begin position="3"/>
        <end position="79"/>
    </location>
</feature>